<organism evidence="2 3">
    <name type="scientific">Marinicauda salina</name>
    <dbReference type="NCBI Taxonomy" id="2135793"/>
    <lineage>
        <taxon>Bacteria</taxon>
        <taxon>Pseudomonadati</taxon>
        <taxon>Pseudomonadota</taxon>
        <taxon>Alphaproteobacteria</taxon>
        <taxon>Maricaulales</taxon>
        <taxon>Maricaulaceae</taxon>
        <taxon>Marinicauda</taxon>
    </lineage>
</organism>
<gene>
    <name evidence="2" type="ORF">DDZ18_00650</name>
</gene>
<protein>
    <recommendedName>
        <fullName evidence="4">DUF3445 domain-containing protein</fullName>
    </recommendedName>
</protein>
<evidence type="ECO:0000313" key="2">
    <source>
        <dbReference type="EMBL" id="PWE18156.1"/>
    </source>
</evidence>
<sequence length="280" mass="30492">MGRRPVSARAGPVSRPPHAPWRAGPPRFAVGLKPIDPAAWLTPDTEAHVLQQKRSILARPELCFRQSHKANAAQHEAARLVASAVGEPLGEGPPLLAAAALVSDDLVVMEADENGDWRATSIVLTAPTFFTIDRAFDAGLEALHGPVPDGERLARRIGRVFDNLPDDAVLERFNWTLQAGGERFTPDAAPLRDRARAAPSEMAADLLHVRVERQTIRRLPDTDAVLFTIRVCLDPVTAIAEEDRAVLAKAWRGISEDGRAYKGWDALDHLAQAQFAAWGV</sequence>
<dbReference type="Proteomes" id="UP000245168">
    <property type="component" value="Unassembled WGS sequence"/>
</dbReference>
<evidence type="ECO:0000313" key="3">
    <source>
        <dbReference type="Proteomes" id="UP000245168"/>
    </source>
</evidence>
<dbReference type="Pfam" id="PF11927">
    <property type="entry name" value="HODM_asu-like"/>
    <property type="match status" value="1"/>
</dbReference>
<proteinExistence type="predicted"/>
<name>A0A2U2BVV5_9PROT</name>
<evidence type="ECO:0008006" key="4">
    <source>
        <dbReference type="Google" id="ProtNLM"/>
    </source>
</evidence>
<evidence type="ECO:0000256" key="1">
    <source>
        <dbReference type="SAM" id="MobiDB-lite"/>
    </source>
</evidence>
<accession>A0A2U2BVV5</accession>
<dbReference type="InterPro" id="IPR021848">
    <property type="entry name" value="HODM_asu-like"/>
</dbReference>
<dbReference type="EMBL" id="QEXV01000001">
    <property type="protein sequence ID" value="PWE18156.1"/>
    <property type="molecule type" value="Genomic_DNA"/>
</dbReference>
<reference evidence="3" key="1">
    <citation type="submission" date="2018-05" db="EMBL/GenBank/DDBJ databases">
        <authorList>
            <person name="Liu B.-T."/>
        </authorList>
    </citation>
    <scope>NUCLEOTIDE SEQUENCE [LARGE SCALE GENOMIC DNA]</scope>
    <source>
        <strain evidence="3">WD6-1</strain>
    </source>
</reference>
<feature type="region of interest" description="Disordered" evidence="1">
    <location>
        <begin position="1"/>
        <end position="25"/>
    </location>
</feature>
<keyword evidence="3" id="KW-1185">Reference proteome</keyword>
<comment type="caution">
    <text evidence="2">The sequence shown here is derived from an EMBL/GenBank/DDBJ whole genome shotgun (WGS) entry which is preliminary data.</text>
</comment>
<dbReference type="AlphaFoldDB" id="A0A2U2BVV5"/>